<reference evidence="8 9" key="1">
    <citation type="submission" date="2011-04" db="EMBL/GenBank/DDBJ databases">
        <title>Complete sequence of Cellulomonas fimi ATCC 484.</title>
        <authorList>
            <consortium name="US DOE Joint Genome Institute"/>
            <person name="Lucas S."/>
            <person name="Han J."/>
            <person name="Lapidus A."/>
            <person name="Cheng J.-F."/>
            <person name="Goodwin L."/>
            <person name="Pitluck S."/>
            <person name="Peters L."/>
            <person name="Chertkov O."/>
            <person name="Detter J.C."/>
            <person name="Han C."/>
            <person name="Tapia R."/>
            <person name="Land M."/>
            <person name="Hauser L."/>
            <person name="Kyrpides N."/>
            <person name="Ivanova N."/>
            <person name="Ovchinnikova G."/>
            <person name="Pagani I."/>
            <person name="Mead D."/>
            <person name="Brumm P."/>
            <person name="Woyke T."/>
        </authorList>
    </citation>
    <scope>NUCLEOTIDE SEQUENCE [LARGE SCALE GENOMIC DNA]</scope>
    <source>
        <strain evidence="9">ATCC 484 / DSM 20113 / JCM 1341 / NBRC 15513 / NCIMB 8980 / NCTC 7547</strain>
    </source>
</reference>
<feature type="region of interest" description="Disordered" evidence="6">
    <location>
        <begin position="1"/>
        <end position="27"/>
    </location>
</feature>
<dbReference type="SUPFAM" id="SSF50037">
    <property type="entry name" value="C-terminal domain of transcriptional repressors"/>
    <property type="match status" value="1"/>
</dbReference>
<evidence type="ECO:0000256" key="3">
    <source>
        <dbReference type="ARBA" id="ARBA00022840"/>
    </source>
</evidence>
<dbReference type="GO" id="GO:0005524">
    <property type="term" value="F:ATP binding"/>
    <property type="evidence" value="ECO:0007669"/>
    <property type="project" value="UniProtKB-KW"/>
</dbReference>
<accession>F4H800</accession>
<keyword evidence="2" id="KW-0547">Nucleotide-binding</keyword>
<dbReference type="eggNOG" id="COG0340">
    <property type="taxonomic scope" value="Bacteria"/>
</dbReference>
<dbReference type="AlphaFoldDB" id="F4H800"/>
<dbReference type="Pfam" id="PF03099">
    <property type="entry name" value="BPL_LplA_LipB"/>
    <property type="match status" value="1"/>
</dbReference>
<evidence type="ECO:0000256" key="2">
    <source>
        <dbReference type="ARBA" id="ARBA00022741"/>
    </source>
</evidence>
<dbReference type="EMBL" id="CP002666">
    <property type="protein sequence ID" value="AEE46961.1"/>
    <property type="molecule type" value="Genomic_DNA"/>
</dbReference>
<gene>
    <name evidence="8" type="ordered locus">Celf_2839</name>
</gene>
<dbReference type="CDD" id="cd16442">
    <property type="entry name" value="BPL"/>
    <property type="match status" value="1"/>
</dbReference>
<dbReference type="STRING" id="590998.Celf_2839"/>
<evidence type="ECO:0000256" key="5">
    <source>
        <dbReference type="ARBA" id="ARBA00024227"/>
    </source>
</evidence>
<dbReference type="EC" id="6.3.4.15" evidence="5"/>
<keyword evidence="4" id="KW-0092">Biotin</keyword>
<evidence type="ECO:0000256" key="6">
    <source>
        <dbReference type="SAM" id="MobiDB-lite"/>
    </source>
</evidence>
<protein>
    <recommendedName>
        <fullName evidence="5">biotin--[biotin carboxyl-carrier protein] ligase</fullName>
        <ecNumber evidence="5">6.3.4.15</ecNumber>
    </recommendedName>
</protein>
<dbReference type="RefSeq" id="WP_013771987.1">
    <property type="nucleotide sequence ID" value="NC_015514.1"/>
</dbReference>
<dbReference type="GO" id="GO:0005737">
    <property type="term" value="C:cytoplasm"/>
    <property type="evidence" value="ECO:0007669"/>
    <property type="project" value="TreeGrafter"/>
</dbReference>
<dbReference type="Gene3D" id="3.30.930.10">
    <property type="entry name" value="Bira Bifunctional Protein, Domain 2"/>
    <property type="match status" value="1"/>
</dbReference>
<evidence type="ECO:0000256" key="4">
    <source>
        <dbReference type="ARBA" id="ARBA00023267"/>
    </source>
</evidence>
<name>F4H800_CELFA</name>
<dbReference type="InterPro" id="IPR008988">
    <property type="entry name" value="Transcriptional_repressor_C"/>
</dbReference>
<dbReference type="KEGG" id="cfi:Celf_2839"/>
<keyword evidence="1 8" id="KW-0436">Ligase</keyword>
<dbReference type="HOGENOM" id="CLU_051096_5_0_11"/>
<dbReference type="PANTHER" id="PTHR12835">
    <property type="entry name" value="BIOTIN PROTEIN LIGASE"/>
    <property type="match status" value="1"/>
</dbReference>
<proteinExistence type="predicted"/>
<sequence>MTRPAVPSPATPADGPGRTGPDAGERRPLDADALRSLLLLPAGPLARVDVVARTGSTNADAVAAVRADPDAWPHGSVLVADHQDAGRGRAGRGWETPPRTALTCSFVARPRVPARTLGWLPLLAGLGAVTAVRATAGVPAVLKWPNDVLVPADTEVPGWGAARKIGGILTEVVPTPPGTDPAVVVGIGLNVAQTADELPVPHATSLALAGAHHVARETLLVALVTALDDVAARWRDADGDAHASGLADEVAAVCATLGSAVRVELPGGEEVVGVAEGLDADGGLVVATADGRPHHVLAGDVRHVRTGP</sequence>
<organism evidence="8 9">
    <name type="scientific">Cellulomonas fimi (strain ATCC 484 / DSM 20113 / JCM 1341 / CCUG 24087 / LMG 16345 / NBRC 15513 / NCIMB 8980 / NCTC 7547 / NRS-133)</name>
    <dbReference type="NCBI Taxonomy" id="590998"/>
    <lineage>
        <taxon>Bacteria</taxon>
        <taxon>Bacillati</taxon>
        <taxon>Actinomycetota</taxon>
        <taxon>Actinomycetes</taxon>
        <taxon>Micrococcales</taxon>
        <taxon>Cellulomonadaceae</taxon>
        <taxon>Cellulomonas</taxon>
    </lineage>
</organism>
<dbReference type="Gene3D" id="2.30.30.100">
    <property type="match status" value="1"/>
</dbReference>
<dbReference type="Proteomes" id="UP000008460">
    <property type="component" value="Chromosome"/>
</dbReference>
<dbReference type="InterPro" id="IPR004143">
    <property type="entry name" value="BPL_LPL_catalytic"/>
</dbReference>
<feature type="domain" description="BPL/LPL catalytic" evidence="7">
    <location>
        <begin position="32"/>
        <end position="235"/>
    </location>
</feature>
<dbReference type="PROSITE" id="PS51733">
    <property type="entry name" value="BPL_LPL_CATALYTIC"/>
    <property type="match status" value="1"/>
</dbReference>
<keyword evidence="3" id="KW-0067">ATP-binding</keyword>
<evidence type="ECO:0000313" key="9">
    <source>
        <dbReference type="Proteomes" id="UP000008460"/>
    </source>
</evidence>
<evidence type="ECO:0000259" key="7">
    <source>
        <dbReference type="PROSITE" id="PS51733"/>
    </source>
</evidence>
<dbReference type="Pfam" id="PF02237">
    <property type="entry name" value="BPL_C"/>
    <property type="match status" value="1"/>
</dbReference>
<dbReference type="PANTHER" id="PTHR12835:SF5">
    <property type="entry name" value="BIOTIN--PROTEIN LIGASE"/>
    <property type="match status" value="1"/>
</dbReference>
<dbReference type="InterPro" id="IPR004408">
    <property type="entry name" value="Biotin_CoA_COase_ligase"/>
</dbReference>
<keyword evidence="9" id="KW-1185">Reference proteome</keyword>
<dbReference type="InterPro" id="IPR003142">
    <property type="entry name" value="BPL_C"/>
</dbReference>
<feature type="compositionally biased region" description="Pro residues" evidence="6">
    <location>
        <begin position="1"/>
        <end position="10"/>
    </location>
</feature>
<dbReference type="NCBIfam" id="TIGR00121">
    <property type="entry name" value="birA_ligase"/>
    <property type="match status" value="1"/>
</dbReference>
<dbReference type="GO" id="GO:0004077">
    <property type="term" value="F:biotin--[biotin carboxyl-carrier protein] ligase activity"/>
    <property type="evidence" value="ECO:0007669"/>
    <property type="project" value="UniProtKB-EC"/>
</dbReference>
<evidence type="ECO:0000256" key="1">
    <source>
        <dbReference type="ARBA" id="ARBA00022598"/>
    </source>
</evidence>
<evidence type="ECO:0000313" key="8">
    <source>
        <dbReference type="EMBL" id="AEE46961.1"/>
    </source>
</evidence>
<dbReference type="SUPFAM" id="SSF55681">
    <property type="entry name" value="Class II aaRS and biotin synthetases"/>
    <property type="match status" value="1"/>
</dbReference>
<dbReference type="InterPro" id="IPR045864">
    <property type="entry name" value="aa-tRNA-synth_II/BPL/LPL"/>
</dbReference>